<keyword evidence="3" id="KW-0804">Transcription</keyword>
<feature type="DNA-binding region" description="H-T-H motif" evidence="4">
    <location>
        <begin position="126"/>
        <end position="145"/>
    </location>
</feature>
<dbReference type="SUPFAM" id="SSF48498">
    <property type="entry name" value="Tetracyclin repressor-like, C-terminal domain"/>
    <property type="match status" value="1"/>
</dbReference>
<dbReference type="GO" id="GO:0003700">
    <property type="term" value="F:DNA-binding transcription factor activity"/>
    <property type="evidence" value="ECO:0007669"/>
    <property type="project" value="TreeGrafter"/>
</dbReference>
<evidence type="ECO:0000259" key="5">
    <source>
        <dbReference type="PROSITE" id="PS50977"/>
    </source>
</evidence>
<dbReference type="InterPro" id="IPR050109">
    <property type="entry name" value="HTH-type_TetR-like_transc_reg"/>
</dbReference>
<evidence type="ECO:0000313" key="6">
    <source>
        <dbReference type="EMBL" id="MBT1155570.1"/>
    </source>
</evidence>
<organism evidence="6 7">
    <name type="scientific">Aminobacter anthyllidis</name>
    <dbReference type="NCBI Taxonomy" id="1035067"/>
    <lineage>
        <taxon>Bacteria</taxon>
        <taxon>Pseudomonadati</taxon>
        <taxon>Pseudomonadota</taxon>
        <taxon>Alphaproteobacteria</taxon>
        <taxon>Hyphomicrobiales</taxon>
        <taxon>Phyllobacteriaceae</taxon>
        <taxon>Aminobacter</taxon>
    </lineage>
</organism>
<feature type="domain" description="HTH tetR-type" evidence="5">
    <location>
        <begin position="103"/>
        <end position="163"/>
    </location>
</feature>
<evidence type="ECO:0000256" key="4">
    <source>
        <dbReference type="PROSITE-ProRule" id="PRU00335"/>
    </source>
</evidence>
<evidence type="ECO:0000256" key="3">
    <source>
        <dbReference type="ARBA" id="ARBA00023163"/>
    </source>
</evidence>
<dbReference type="PROSITE" id="PS50977">
    <property type="entry name" value="HTH_TETR_2"/>
    <property type="match status" value="1"/>
</dbReference>
<dbReference type="PANTHER" id="PTHR30055:SF234">
    <property type="entry name" value="HTH-TYPE TRANSCRIPTIONAL REGULATOR BETI"/>
    <property type="match status" value="1"/>
</dbReference>
<dbReference type="Proteomes" id="UP001138921">
    <property type="component" value="Unassembled WGS sequence"/>
</dbReference>
<evidence type="ECO:0000256" key="2">
    <source>
        <dbReference type="ARBA" id="ARBA00023125"/>
    </source>
</evidence>
<dbReference type="InterPro" id="IPR001647">
    <property type="entry name" value="HTH_TetR"/>
</dbReference>
<name>A0A9X1A9C1_9HYPH</name>
<dbReference type="RefSeq" id="WP_214387757.1">
    <property type="nucleotide sequence ID" value="NZ_JAFLWW010000002.1"/>
</dbReference>
<keyword evidence="1" id="KW-0805">Transcription regulation</keyword>
<dbReference type="Pfam" id="PF14246">
    <property type="entry name" value="TetR_C_7"/>
    <property type="match status" value="1"/>
</dbReference>
<dbReference type="InterPro" id="IPR039536">
    <property type="entry name" value="TetR_C_Proteobacteria"/>
</dbReference>
<keyword evidence="7" id="KW-1185">Reference proteome</keyword>
<dbReference type="EMBL" id="JAFLWW010000002">
    <property type="protein sequence ID" value="MBT1155570.1"/>
    <property type="molecule type" value="Genomic_DNA"/>
</dbReference>
<dbReference type="PRINTS" id="PR00455">
    <property type="entry name" value="HTHTETR"/>
</dbReference>
<evidence type="ECO:0000256" key="1">
    <source>
        <dbReference type="ARBA" id="ARBA00023015"/>
    </source>
</evidence>
<comment type="caution">
    <text evidence="6">The sequence shown here is derived from an EMBL/GenBank/DDBJ whole genome shotgun (WGS) entry which is preliminary data.</text>
</comment>
<proteinExistence type="predicted"/>
<dbReference type="InterPro" id="IPR009057">
    <property type="entry name" value="Homeodomain-like_sf"/>
</dbReference>
<dbReference type="Gene3D" id="1.10.357.10">
    <property type="entry name" value="Tetracycline Repressor, domain 2"/>
    <property type="match status" value="1"/>
</dbReference>
<dbReference type="PANTHER" id="PTHR30055">
    <property type="entry name" value="HTH-TYPE TRANSCRIPTIONAL REGULATOR RUTR"/>
    <property type="match status" value="1"/>
</dbReference>
<dbReference type="AlphaFoldDB" id="A0A9X1A9C1"/>
<sequence length="303" mass="33846">MTLSSHAKSFRLAALFSVEILRNVRPCFFARQVRPMFERRVLPFDERPNIHTCIFIQEENIQSCIFFSNGYVRADWMRGRRNARMPAKSKTRGPGRLSAEGTAALEERLLDAAEATFLEHGYQRATIDSIARAAGITRKTLYARYANKDEIFEAAVRRMLDAGVPYAPVEPRGKGPRELLLNLAKGLIALHETPHMVRVYRLIFAEGQQMPELARMSTELYDRLAGSVVDVMAALRATGRFPLMPSPRMAAVMFIELVSSPSRLRALAGPGATLVKAKADRYVSEAVDFFLAGCGHAGEEKVE</sequence>
<dbReference type="GO" id="GO:0000976">
    <property type="term" value="F:transcription cis-regulatory region binding"/>
    <property type="evidence" value="ECO:0007669"/>
    <property type="project" value="TreeGrafter"/>
</dbReference>
<dbReference type="Pfam" id="PF00440">
    <property type="entry name" value="TetR_N"/>
    <property type="match status" value="1"/>
</dbReference>
<keyword evidence="2 4" id="KW-0238">DNA-binding</keyword>
<evidence type="ECO:0000313" key="7">
    <source>
        <dbReference type="Proteomes" id="UP001138921"/>
    </source>
</evidence>
<protein>
    <submittedName>
        <fullName evidence="6">TetR/AcrR family transcriptional regulator</fullName>
    </submittedName>
</protein>
<reference evidence="6" key="1">
    <citation type="journal article" date="2021" name="Microorganisms">
        <title>Phylogenomic Reconstruction and Metabolic Potential of the Genus Aminobacter.</title>
        <authorList>
            <person name="Artuso I."/>
            <person name="Turrini P."/>
            <person name="Pirolo M."/>
            <person name="Lugli G.A."/>
            <person name="Ventura M."/>
            <person name="Visca P."/>
        </authorList>
    </citation>
    <scope>NUCLEOTIDE SEQUENCE</scope>
    <source>
        <strain evidence="6">LMG 26462</strain>
    </source>
</reference>
<gene>
    <name evidence="6" type="ORF">J1C56_08180</name>
</gene>
<reference evidence="6" key="2">
    <citation type="submission" date="2021-03" db="EMBL/GenBank/DDBJ databases">
        <authorList>
            <person name="Artuso I."/>
            <person name="Turrini P."/>
            <person name="Pirolo M."/>
            <person name="Lugli G.A."/>
            <person name="Ventura M."/>
            <person name="Visca P."/>
        </authorList>
    </citation>
    <scope>NUCLEOTIDE SEQUENCE</scope>
    <source>
        <strain evidence="6">LMG 26462</strain>
    </source>
</reference>
<dbReference type="InterPro" id="IPR036271">
    <property type="entry name" value="Tet_transcr_reg_TetR-rel_C_sf"/>
</dbReference>
<accession>A0A9X1A9C1</accession>
<dbReference type="SUPFAM" id="SSF46689">
    <property type="entry name" value="Homeodomain-like"/>
    <property type="match status" value="1"/>
</dbReference>